<proteinExistence type="predicted"/>
<dbReference type="Proteomes" id="UP000807025">
    <property type="component" value="Unassembled WGS sequence"/>
</dbReference>
<feature type="region of interest" description="Disordered" evidence="1">
    <location>
        <begin position="1"/>
        <end position="56"/>
    </location>
</feature>
<organism evidence="2 3">
    <name type="scientific">Pleurotus eryngii</name>
    <name type="common">Boletus of the steppes</name>
    <dbReference type="NCBI Taxonomy" id="5323"/>
    <lineage>
        <taxon>Eukaryota</taxon>
        <taxon>Fungi</taxon>
        <taxon>Dikarya</taxon>
        <taxon>Basidiomycota</taxon>
        <taxon>Agaricomycotina</taxon>
        <taxon>Agaricomycetes</taxon>
        <taxon>Agaricomycetidae</taxon>
        <taxon>Agaricales</taxon>
        <taxon>Pleurotineae</taxon>
        <taxon>Pleurotaceae</taxon>
        <taxon>Pleurotus</taxon>
    </lineage>
</organism>
<name>A0A9P6DAB9_PLEER</name>
<accession>A0A9P6DAB9</accession>
<feature type="compositionally biased region" description="Basic and acidic residues" evidence="1">
    <location>
        <begin position="24"/>
        <end position="56"/>
    </location>
</feature>
<reference evidence="2" key="1">
    <citation type="submission" date="2020-11" db="EMBL/GenBank/DDBJ databases">
        <authorList>
            <consortium name="DOE Joint Genome Institute"/>
            <person name="Ahrendt S."/>
            <person name="Riley R."/>
            <person name="Andreopoulos W."/>
            <person name="Labutti K."/>
            <person name="Pangilinan J."/>
            <person name="Ruiz-Duenas F.J."/>
            <person name="Barrasa J.M."/>
            <person name="Sanchez-Garcia M."/>
            <person name="Camarero S."/>
            <person name="Miyauchi S."/>
            <person name="Serrano A."/>
            <person name="Linde D."/>
            <person name="Babiker R."/>
            <person name="Drula E."/>
            <person name="Ayuso-Fernandez I."/>
            <person name="Pacheco R."/>
            <person name="Padilla G."/>
            <person name="Ferreira P."/>
            <person name="Barriuso J."/>
            <person name="Kellner H."/>
            <person name="Castanera R."/>
            <person name="Alfaro M."/>
            <person name="Ramirez L."/>
            <person name="Pisabarro A.G."/>
            <person name="Kuo A."/>
            <person name="Tritt A."/>
            <person name="Lipzen A."/>
            <person name="He G."/>
            <person name="Yan M."/>
            <person name="Ng V."/>
            <person name="Cullen D."/>
            <person name="Martin F."/>
            <person name="Rosso M.-N."/>
            <person name="Henrissat B."/>
            <person name="Hibbett D."/>
            <person name="Martinez A.T."/>
            <person name="Grigoriev I.V."/>
        </authorList>
    </citation>
    <scope>NUCLEOTIDE SEQUENCE</scope>
    <source>
        <strain evidence="2">ATCC 90797</strain>
    </source>
</reference>
<sequence>MADSQEAHKGQGRRSHGCMGAHGVKGERSECRRSMDRGVNEHELAQKDGARGRHRA</sequence>
<dbReference type="EMBL" id="MU154545">
    <property type="protein sequence ID" value="KAF9497302.1"/>
    <property type="molecule type" value="Genomic_DNA"/>
</dbReference>
<comment type="caution">
    <text evidence="2">The sequence shown here is derived from an EMBL/GenBank/DDBJ whole genome shotgun (WGS) entry which is preliminary data.</text>
</comment>
<protein>
    <submittedName>
        <fullName evidence="2">Uncharacterized protein</fullName>
    </submittedName>
</protein>
<evidence type="ECO:0000313" key="3">
    <source>
        <dbReference type="Proteomes" id="UP000807025"/>
    </source>
</evidence>
<dbReference type="AlphaFoldDB" id="A0A9P6DAB9"/>
<evidence type="ECO:0000256" key="1">
    <source>
        <dbReference type="SAM" id="MobiDB-lite"/>
    </source>
</evidence>
<keyword evidence="3" id="KW-1185">Reference proteome</keyword>
<gene>
    <name evidence="2" type="ORF">BDN71DRAFT_1445048</name>
</gene>
<evidence type="ECO:0000313" key="2">
    <source>
        <dbReference type="EMBL" id="KAF9497302.1"/>
    </source>
</evidence>